<gene>
    <name evidence="10" type="ORF">PUP29_09920</name>
</gene>
<dbReference type="SMART" id="SM00382">
    <property type="entry name" value="AAA"/>
    <property type="match status" value="1"/>
</dbReference>
<dbReference type="SUPFAM" id="SSF52540">
    <property type="entry name" value="P-loop containing nucleoside triphosphate hydrolases"/>
    <property type="match status" value="1"/>
</dbReference>
<dbReference type="InterPro" id="IPR003439">
    <property type="entry name" value="ABC_transporter-like_ATP-bd"/>
</dbReference>
<evidence type="ECO:0000259" key="9">
    <source>
        <dbReference type="PROSITE" id="PS50893"/>
    </source>
</evidence>
<dbReference type="PROSITE" id="PS50893">
    <property type="entry name" value="ABC_TRANSPORTER_2"/>
    <property type="match status" value="1"/>
</dbReference>
<protein>
    <submittedName>
        <fullName evidence="10">Energy-coupling factor transporter ATPase</fullName>
    </submittedName>
</protein>
<comment type="subcellular location">
    <subcellularLocation>
        <location evidence="1">Cell membrane</location>
        <topology evidence="1">Peripheral membrane protein</topology>
    </subcellularLocation>
</comment>
<dbReference type="Pfam" id="PF00005">
    <property type="entry name" value="ABC_tran"/>
    <property type="match status" value="1"/>
</dbReference>
<dbReference type="InterPro" id="IPR050095">
    <property type="entry name" value="ECF_ABC_transporter_ATP-bd"/>
</dbReference>
<dbReference type="GO" id="GO:0005524">
    <property type="term" value="F:ATP binding"/>
    <property type="evidence" value="ECO:0007669"/>
    <property type="project" value="UniProtKB-KW"/>
</dbReference>
<evidence type="ECO:0000256" key="1">
    <source>
        <dbReference type="ARBA" id="ARBA00004202"/>
    </source>
</evidence>
<dbReference type="InterPro" id="IPR027417">
    <property type="entry name" value="P-loop_NTPase"/>
</dbReference>
<keyword evidence="5" id="KW-0547">Nucleotide-binding</keyword>
<dbReference type="NCBIfam" id="TIGR04520">
    <property type="entry name" value="ECF_ATPase_1"/>
    <property type="match status" value="1"/>
</dbReference>
<sequence length="278" mass="30616">MEYVIDAQKIKYAYPTLEDAEPELALRGVTLQVEKGEFVAVLGHNGSGKSTFAKHINVLLRAQEGTLTVVGLDTADEANLWTIRSHAGMVFQNPDNQLVSTVVEEDVAFGPENLGVPQEQLRGRVTEALRAVGMEGFEKRAPHMLSGGQKQRIAIAGVLAMHPDIIVFDEPTAMLDPKGRAEVMETIRYLNKEAGKTIVLITHYMEEAAEADRVFVMSDGVVTDEGTPREVFSHKEKLEEAGLMPPLATQVYYDLKEKGLVLGKCPVTLKELVDELCR</sequence>
<proteinExistence type="inferred from homology"/>
<evidence type="ECO:0000256" key="7">
    <source>
        <dbReference type="ARBA" id="ARBA00022967"/>
    </source>
</evidence>
<keyword evidence="6" id="KW-0067">ATP-binding</keyword>
<keyword evidence="3" id="KW-0813">Transport</keyword>
<dbReference type="GO" id="GO:0042626">
    <property type="term" value="F:ATPase-coupled transmembrane transporter activity"/>
    <property type="evidence" value="ECO:0007669"/>
    <property type="project" value="TreeGrafter"/>
</dbReference>
<evidence type="ECO:0000313" key="10">
    <source>
        <dbReference type="EMBL" id="XCC61842.1"/>
    </source>
</evidence>
<dbReference type="CDD" id="cd03225">
    <property type="entry name" value="ABC_cobalt_CbiO_domain1"/>
    <property type="match status" value="1"/>
</dbReference>
<evidence type="ECO:0000256" key="6">
    <source>
        <dbReference type="ARBA" id="ARBA00022840"/>
    </source>
</evidence>
<dbReference type="EMBL" id="CP117826">
    <property type="protein sequence ID" value="XCC61842.1"/>
    <property type="molecule type" value="Genomic_DNA"/>
</dbReference>
<dbReference type="GO" id="GO:0043190">
    <property type="term" value="C:ATP-binding cassette (ABC) transporter complex"/>
    <property type="evidence" value="ECO:0007669"/>
    <property type="project" value="TreeGrafter"/>
</dbReference>
<dbReference type="GO" id="GO:0016887">
    <property type="term" value="F:ATP hydrolysis activity"/>
    <property type="evidence" value="ECO:0007669"/>
    <property type="project" value="InterPro"/>
</dbReference>
<dbReference type="RefSeq" id="WP_079546063.1">
    <property type="nucleotide sequence ID" value="NZ_CP117826.1"/>
</dbReference>
<comment type="similarity">
    <text evidence="2">Belongs to the ABC transporter superfamily.</text>
</comment>
<dbReference type="InterPro" id="IPR030947">
    <property type="entry name" value="EcfA_1"/>
</dbReference>
<keyword evidence="8" id="KW-0472">Membrane</keyword>
<evidence type="ECO:0000256" key="4">
    <source>
        <dbReference type="ARBA" id="ARBA00022475"/>
    </source>
</evidence>
<dbReference type="InterPro" id="IPR017871">
    <property type="entry name" value="ABC_transporter-like_CS"/>
</dbReference>
<evidence type="ECO:0000256" key="3">
    <source>
        <dbReference type="ARBA" id="ARBA00022448"/>
    </source>
</evidence>
<evidence type="ECO:0000256" key="2">
    <source>
        <dbReference type="ARBA" id="ARBA00005417"/>
    </source>
</evidence>
<dbReference type="PROSITE" id="PS00211">
    <property type="entry name" value="ABC_TRANSPORTER_1"/>
    <property type="match status" value="1"/>
</dbReference>
<evidence type="ECO:0000256" key="8">
    <source>
        <dbReference type="ARBA" id="ARBA00023136"/>
    </source>
</evidence>
<dbReference type="PANTHER" id="PTHR43553:SF24">
    <property type="entry name" value="ENERGY-COUPLING FACTOR TRANSPORTER ATP-BINDING PROTEIN ECFA1"/>
    <property type="match status" value="1"/>
</dbReference>
<dbReference type="InterPro" id="IPR003593">
    <property type="entry name" value="AAA+_ATPase"/>
</dbReference>
<keyword evidence="4" id="KW-1003">Cell membrane</keyword>
<organism evidence="10">
    <name type="scientific">Christensenella massiliensis</name>
    <dbReference type="NCBI Taxonomy" id="1805714"/>
    <lineage>
        <taxon>Bacteria</taxon>
        <taxon>Bacillati</taxon>
        <taxon>Bacillota</taxon>
        <taxon>Clostridia</taxon>
        <taxon>Christensenellales</taxon>
        <taxon>Christensenellaceae</taxon>
        <taxon>Christensenella</taxon>
    </lineage>
</organism>
<dbReference type="PANTHER" id="PTHR43553">
    <property type="entry name" value="HEAVY METAL TRANSPORTER"/>
    <property type="match status" value="1"/>
</dbReference>
<accession>A0AAU8A6Z7</accession>
<name>A0AAU8A6Z7_9FIRM</name>
<dbReference type="FunFam" id="3.40.50.300:FF:000224">
    <property type="entry name" value="Energy-coupling factor transporter ATP-binding protein EcfA"/>
    <property type="match status" value="1"/>
</dbReference>
<evidence type="ECO:0000256" key="5">
    <source>
        <dbReference type="ARBA" id="ARBA00022741"/>
    </source>
</evidence>
<dbReference type="Gene3D" id="3.40.50.300">
    <property type="entry name" value="P-loop containing nucleotide triphosphate hydrolases"/>
    <property type="match status" value="1"/>
</dbReference>
<feature type="domain" description="ABC transporter" evidence="9">
    <location>
        <begin position="5"/>
        <end position="244"/>
    </location>
</feature>
<reference evidence="10" key="1">
    <citation type="submission" date="2023-02" db="EMBL/GenBank/DDBJ databases">
        <title>Gut commensal Christensenella minuta modulates host metabolism via a new class of secondary bile acids.</title>
        <authorList>
            <person name="Liu C."/>
        </authorList>
    </citation>
    <scope>NUCLEOTIDE SEQUENCE</scope>
    <source>
        <strain evidence="10">CA70</strain>
    </source>
</reference>
<keyword evidence="7" id="KW-1278">Translocase</keyword>
<dbReference type="InterPro" id="IPR015856">
    <property type="entry name" value="ABC_transpr_CbiO/EcfA_su"/>
</dbReference>
<dbReference type="AlphaFoldDB" id="A0AAU8A6Z7"/>